<proteinExistence type="predicted"/>
<keyword evidence="3" id="KW-1185">Reference proteome</keyword>
<evidence type="ECO:0000313" key="3">
    <source>
        <dbReference type="Proteomes" id="UP000224317"/>
    </source>
</evidence>
<gene>
    <name evidence="2" type="ORF">CSX00_02525</name>
</gene>
<sequence>MTEKYSKLTLIWAITSIFFYFTGFVALVYSAKAIKAGGEDNKQRKRGATIAKVVLIIYPIFGLVSCMNAITNFQIPG</sequence>
<name>A0A2G3ECZ9_9FIRM</name>
<keyword evidence="1" id="KW-0472">Membrane</keyword>
<accession>A0A2G3ECZ9</accession>
<comment type="caution">
    <text evidence="2">The sequence shown here is derived from an EMBL/GenBank/DDBJ whole genome shotgun (WGS) entry which is preliminary data.</text>
</comment>
<organism evidence="2 3">
    <name type="scientific">Pseudobutyrivibrio ruminis</name>
    <dbReference type="NCBI Taxonomy" id="46206"/>
    <lineage>
        <taxon>Bacteria</taxon>
        <taxon>Bacillati</taxon>
        <taxon>Bacillota</taxon>
        <taxon>Clostridia</taxon>
        <taxon>Lachnospirales</taxon>
        <taxon>Lachnospiraceae</taxon>
        <taxon>Pseudobutyrivibrio</taxon>
    </lineage>
</organism>
<evidence type="ECO:0000313" key="2">
    <source>
        <dbReference type="EMBL" id="PHU41208.1"/>
    </source>
</evidence>
<dbReference type="EMBL" id="PDYH01000008">
    <property type="protein sequence ID" value="PHU41208.1"/>
    <property type="molecule type" value="Genomic_DNA"/>
</dbReference>
<dbReference type="Proteomes" id="UP000224317">
    <property type="component" value="Unassembled WGS sequence"/>
</dbReference>
<keyword evidence="1" id="KW-0812">Transmembrane</keyword>
<protein>
    <submittedName>
        <fullName evidence="2">Uncharacterized protein</fullName>
    </submittedName>
</protein>
<reference evidence="2" key="1">
    <citation type="submission" date="2017-10" db="EMBL/GenBank/DDBJ databases">
        <title>Resolving the taxonomy of Roseburia spp., Eubacterium rectale and Agathobacter spp. through phylogenomic analysis.</title>
        <authorList>
            <person name="Sheridan P.O."/>
            <person name="Walker A.W."/>
            <person name="Duncan S.H."/>
            <person name="Scott K.P."/>
            <person name="Toole P.W.O."/>
            <person name="Luis P."/>
            <person name="Flint H.J."/>
        </authorList>
    </citation>
    <scope>NUCLEOTIDE SEQUENCE [LARGE SCALE GENOMIC DNA]</scope>
    <source>
        <strain evidence="2">JK10</strain>
    </source>
</reference>
<dbReference type="AlphaFoldDB" id="A0A2G3ECZ9"/>
<keyword evidence="1" id="KW-1133">Transmembrane helix</keyword>
<evidence type="ECO:0000256" key="1">
    <source>
        <dbReference type="SAM" id="Phobius"/>
    </source>
</evidence>
<dbReference type="RefSeq" id="WP_099412743.1">
    <property type="nucleotide sequence ID" value="NZ_PDYH01000008.1"/>
</dbReference>
<feature type="transmembrane region" description="Helical" evidence="1">
    <location>
        <begin position="12"/>
        <end position="29"/>
    </location>
</feature>
<feature type="transmembrane region" description="Helical" evidence="1">
    <location>
        <begin position="50"/>
        <end position="70"/>
    </location>
</feature>